<dbReference type="PROSITE" id="PS51450">
    <property type="entry name" value="LRR"/>
    <property type="match status" value="1"/>
</dbReference>
<keyword evidence="7" id="KW-1185">Reference proteome</keyword>
<dbReference type="GeneID" id="102007244"/>
<keyword evidence="1" id="KW-0433">Leucine-rich repeat</keyword>
<protein>
    <submittedName>
        <fullName evidence="6">Leucine rich alpha-2-glycoprotein 1</fullName>
    </submittedName>
</protein>
<dbReference type="AlphaFoldDB" id="A0A8C2VL77"/>
<dbReference type="Ensembl" id="ENSCLAT00000017359.1">
    <property type="protein sequence ID" value="ENSCLAP00000017190.1"/>
    <property type="gene ID" value="ENSCLAG00000011801.1"/>
</dbReference>
<dbReference type="GO" id="GO:0060054">
    <property type="term" value="P:positive regulation of epithelial cell proliferation involved in wound healing"/>
    <property type="evidence" value="ECO:0007669"/>
    <property type="project" value="Ensembl"/>
</dbReference>
<dbReference type="GO" id="GO:0030511">
    <property type="term" value="P:positive regulation of transforming growth factor beta receptor signaling pathway"/>
    <property type="evidence" value="ECO:0007669"/>
    <property type="project" value="Ensembl"/>
</dbReference>
<feature type="region of interest" description="Disordered" evidence="5">
    <location>
        <begin position="42"/>
        <end position="90"/>
    </location>
</feature>
<evidence type="ECO:0000256" key="3">
    <source>
        <dbReference type="ARBA" id="ARBA00022737"/>
    </source>
</evidence>
<dbReference type="GO" id="GO:0010718">
    <property type="term" value="P:positive regulation of epithelial to mesenchymal transition"/>
    <property type="evidence" value="ECO:0007669"/>
    <property type="project" value="Ensembl"/>
</dbReference>
<dbReference type="PANTHER" id="PTHR45842:SF12">
    <property type="entry name" value="KEKKON 5, ISOFORM A"/>
    <property type="match status" value="1"/>
</dbReference>
<dbReference type="GeneTree" id="ENSGT00940000162412"/>
<dbReference type="RefSeq" id="XP_005405848.1">
    <property type="nucleotide sequence ID" value="XM_005405791.2"/>
</dbReference>
<dbReference type="Proteomes" id="UP000694398">
    <property type="component" value="Unassembled WGS sequence"/>
</dbReference>
<dbReference type="GO" id="GO:0045766">
    <property type="term" value="P:positive regulation of angiogenesis"/>
    <property type="evidence" value="ECO:0007669"/>
    <property type="project" value="Ensembl"/>
</dbReference>
<evidence type="ECO:0000256" key="4">
    <source>
        <dbReference type="ARBA" id="ARBA00023180"/>
    </source>
</evidence>
<dbReference type="GO" id="GO:0035313">
    <property type="term" value="P:wound healing, spreading of epidermal cells"/>
    <property type="evidence" value="ECO:0007669"/>
    <property type="project" value="Ensembl"/>
</dbReference>
<dbReference type="Pfam" id="PF13855">
    <property type="entry name" value="LRR_8"/>
    <property type="match status" value="2"/>
</dbReference>
<dbReference type="GO" id="GO:0001938">
    <property type="term" value="P:positive regulation of endothelial cell proliferation"/>
    <property type="evidence" value="ECO:0007669"/>
    <property type="project" value="Ensembl"/>
</dbReference>
<dbReference type="OMA" id="CDQNLSD"/>
<dbReference type="GO" id="GO:0005114">
    <property type="term" value="F:type II transforming growth factor beta receptor binding"/>
    <property type="evidence" value="ECO:0007669"/>
    <property type="project" value="Ensembl"/>
</dbReference>
<sequence length="421" mass="46134">MKYWASQAEKGRAVSPGSACATLPHPLLPCWAGTCEEQGRWHSASSRLEPAPGPSRYKTTCPPPQAPQRRKGRATMSPRSRERQQRPAGLNPRPLRALFLLVLSAASAQGGFPSSRECLTYQSVNSSSVACYSPSTFPSPLPSDTTHLTVEFSNLTKLPADALQGAPHLCELHLSSNQLEELPAKLLVPAPGLQVLDLTRNALTQLPPGLFWGAAALHTLVLKENRLEVVQASWLQGLKALGFLDLSWNRLWTLSPGLLANLTGLRTLDLGDNQLEALPPGLLRGPLHLERLHLQGNRPRAFREDLLSPQPSLRYLFLNNRLTTVAAGAFQGLTQLDMLDLSDNLLSTVPRGLWASLGKPARDMRDGFDLSGSPWVCDQNLDNLYHWLRANRRAMFSQNTIRCAAPEALKGQALLEVAASW</sequence>
<dbReference type="InterPro" id="IPR050467">
    <property type="entry name" value="LRFN"/>
</dbReference>
<evidence type="ECO:0000313" key="7">
    <source>
        <dbReference type="Proteomes" id="UP000694398"/>
    </source>
</evidence>
<evidence type="ECO:0000256" key="5">
    <source>
        <dbReference type="SAM" id="MobiDB-lite"/>
    </source>
</evidence>
<organism evidence="6 7">
    <name type="scientific">Chinchilla lanigera</name>
    <name type="common">Long-tailed chinchilla</name>
    <name type="synonym">Chinchilla villidera</name>
    <dbReference type="NCBI Taxonomy" id="34839"/>
    <lineage>
        <taxon>Eukaryota</taxon>
        <taxon>Metazoa</taxon>
        <taxon>Chordata</taxon>
        <taxon>Craniata</taxon>
        <taxon>Vertebrata</taxon>
        <taxon>Euteleostomi</taxon>
        <taxon>Mammalia</taxon>
        <taxon>Eutheria</taxon>
        <taxon>Euarchontoglires</taxon>
        <taxon>Glires</taxon>
        <taxon>Rodentia</taxon>
        <taxon>Hystricomorpha</taxon>
        <taxon>Chinchillidae</taxon>
        <taxon>Chinchilla</taxon>
    </lineage>
</organism>
<reference evidence="6" key="2">
    <citation type="submission" date="2025-09" db="UniProtKB">
        <authorList>
            <consortium name="Ensembl"/>
        </authorList>
    </citation>
    <scope>IDENTIFICATION</scope>
</reference>
<dbReference type="GO" id="GO:0034713">
    <property type="term" value="F:type I transforming growth factor beta receptor binding"/>
    <property type="evidence" value="ECO:0007669"/>
    <property type="project" value="Ensembl"/>
</dbReference>
<evidence type="ECO:0000313" key="6">
    <source>
        <dbReference type="Ensembl" id="ENSCLAP00000017190.1"/>
    </source>
</evidence>
<dbReference type="Pfam" id="PF00560">
    <property type="entry name" value="LRR_1"/>
    <property type="match status" value="1"/>
</dbReference>
<keyword evidence="4" id="KW-0325">Glycoprotein</keyword>
<reference evidence="6" key="1">
    <citation type="submission" date="2025-08" db="UniProtKB">
        <authorList>
            <consortium name="Ensembl"/>
        </authorList>
    </citation>
    <scope>IDENTIFICATION</scope>
</reference>
<gene>
    <name evidence="6" type="primary">LRG1</name>
</gene>
<dbReference type="GO" id="GO:0005615">
    <property type="term" value="C:extracellular space"/>
    <property type="evidence" value="ECO:0007669"/>
    <property type="project" value="Ensembl"/>
</dbReference>
<dbReference type="PANTHER" id="PTHR45842">
    <property type="entry name" value="SYNAPTIC ADHESION-LIKE MOLECULE SALM"/>
    <property type="match status" value="1"/>
</dbReference>
<dbReference type="SUPFAM" id="SSF52058">
    <property type="entry name" value="L domain-like"/>
    <property type="match status" value="1"/>
</dbReference>
<dbReference type="GO" id="GO:0061756">
    <property type="term" value="P:leukocyte adhesion to vascular endothelial cell"/>
    <property type="evidence" value="ECO:0007669"/>
    <property type="project" value="Ensembl"/>
</dbReference>
<accession>A0A8C2VL77</accession>
<dbReference type="CTD" id="116844"/>
<dbReference type="OrthoDB" id="1055097at2759"/>
<keyword evidence="3" id="KW-0677">Repeat</keyword>
<evidence type="ECO:0000256" key="2">
    <source>
        <dbReference type="ARBA" id="ARBA00022729"/>
    </source>
</evidence>
<keyword evidence="2" id="KW-0732">Signal</keyword>
<dbReference type="InterPro" id="IPR003591">
    <property type="entry name" value="Leu-rich_rpt_typical-subtyp"/>
</dbReference>
<dbReference type="InterPro" id="IPR032675">
    <property type="entry name" value="LRR_dom_sf"/>
</dbReference>
<dbReference type="GO" id="GO:0051546">
    <property type="term" value="P:keratinocyte migration"/>
    <property type="evidence" value="ECO:0007669"/>
    <property type="project" value="Ensembl"/>
</dbReference>
<proteinExistence type="predicted"/>
<dbReference type="SMART" id="SM00369">
    <property type="entry name" value="LRR_TYP"/>
    <property type="match status" value="6"/>
</dbReference>
<evidence type="ECO:0000256" key="1">
    <source>
        <dbReference type="ARBA" id="ARBA00022614"/>
    </source>
</evidence>
<dbReference type="GO" id="GO:0010838">
    <property type="term" value="P:positive regulation of keratinocyte proliferation"/>
    <property type="evidence" value="ECO:0007669"/>
    <property type="project" value="Ensembl"/>
</dbReference>
<dbReference type="Gene3D" id="3.80.10.10">
    <property type="entry name" value="Ribonuclease Inhibitor"/>
    <property type="match status" value="2"/>
</dbReference>
<dbReference type="InterPro" id="IPR001611">
    <property type="entry name" value="Leu-rich_rpt"/>
</dbReference>
<name>A0A8C2VL77_CHILA</name>